<dbReference type="RefSeq" id="WP_196099714.1">
    <property type="nucleotide sequence ID" value="NZ_CP064939.1"/>
</dbReference>
<feature type="domain" description="Polysaccharide biosynthesis protein CapD-like" evidence="2">
    <location>
        <begin position="79"/>
        <end position="284"/>
    </location>
</feature>
<organism evidence="3 4">
    <name type="scientific">Pedobacter endophyticus</name>
    <dbReference type="NCBI Taxonomy" id="2789740"/>
    <lineage>
        <taxon>Bacteria</taxon>
        <taxon>Pseudomonadati</taxon>
        <taxon>Bacteroidota</taxon>
        <taxon>Sphingobacteriia</taxon>
        <taxon>Sphingobacteriales</taxon>
        <taxon>Sphingobacteriaceae</taxon>
        <taxon>Pedobacter</taxon>
    </lineage>
</organism>
<dbReference type="InterPro" id="IPR003869">
    <property type="entry name" value="Polysac_CapD-like"/>
</dbReference>
<dbReference type="InterPro" id="IPR036291">
    <property type="entry name" value="NAD(P)-bd_dom_sf"/>
</dbReference>
<keyword evidence="4" id="KW-1185">Reference proteome</keyword>
<reference evidence="3 4" key="1">
    <citation type="submission" date="2020-11" db="EMBL/GenBank/DDBJ databases">
        <title>Pedobacter endophytica, an endophytic bacteria isolated form Carex pumila.</title>
        <authorList>
            <person name="Peng Y."/>
            <person name="Jiang L."/>
            <person name="Lee J."/>
        </authorList>
    </citation>
    <scope>NUCLEOTIDE SEQUENCE [LARGE SCALE GENOMIC DNA]</scope>
    <source>
        <strain evidence="3 4">JBR3-12</strain>
    </source>
</reference>
<protein>
    <submittedName>
        <fullName evidence="3">Polysaccharide biosynthesis protein</fullName>
    </submittedName>
</protein>
<evidence type="ECO:0000256" key="1">
    <source>
        <dbReference type="ARBA" id="ARBA00007430"/>
    </source>
</evidence>
<comment type="similarity">
    <text evidence="1">Belongs to the polysaccharide synthase family.</text>
</comment>
<dbReference type="Proteomes" id="UP000594759">
    <property type="component" value="Chromosome"/>
</dbReference>
<evidence type="ECO:0000313" key="3">
    <source>
        <dbReference type="EMBL" id="QPH40258.1"/>
    </source>
</evidence>
<evidence type="ECO:0000259" key="2">
    <source>
        <dbReference type="Pfam" id="PF02719"/>
    </source>
</evidence>
<dbReference type="SUPFAM" id="SSF51735">
    <property type="entry name" value="NAD(P)-binding Rossmann-fold domains"/>
    <property type="match status" value="1"/>
</dbReference>
<proteinExistence type="inferred from homology"/>
<dbReference type="Pfam" id="PF02719">
    <property type="entry name" value="Polysacc_synt_2"/>
    <property type="match status" value="1"/>
</dbReference>
<name>A0A7S9L0N6_9SPHI</name>
<sequence length="474" mass="53439">MNKINHEEIASIYDLVWQLSPKYKDPLTYNTLTDLTDQLIAAYKENGRLDENPFATTADRTLSLPQDEMKSLLDGQVCLVTGGLGCVGSNLVNKLLTFGAKRIVIIDKTKISENPFSDESVTIINCDIVDRDHLIECFKQHQPGLVFHTAAQRNPGYAEDHAFETINDNVIGTLNVVQACELSGSVKHCVFSSTGKASRYFTSEVYAASKKICEFIFDHYAKRSEILYSMVRFTHILDNSLMHTELKNNEEVDHVAIHSPGKYVTAQNVNEAVHLMLNAVICAKPKKSAFLIVRNLEWPVESLEVALYYIQKRGKTIPVIFRGNPPGYKEKFFRGQLDWSQPHDLNLLINVYENNERSISGTEDIITSSILPIADDILTADLAKLSSLQNNADAKAWLTSTLYRCVASSLEKADETDTLKILKWGLDENYLSHEQCEVESFKEIIQILTDSIQTVTLKEEAQNLKANFEHAHIY</sequence>
<dbReference type="AlphaFoldDB" id="A0A7S9L0N6"/>
<evidence type="ECO:0000313" key="4">
    <source>
        <dbReference type="Proteomes" id="UP000594759"/>
    </source>
</evidence>
<dbReference type="PANTHER" id="PTHR43318">
    <property type="entry name" value="UDP-N-ACETYLGLUCOSAMINE 4,6-DEHYDRATASE"/>
    <property type="match status" value="1"/>
</dbReference>
<dbReference type="PANTHER" id="PTHR43318:SF1">
    <property type="entry name" value="POLYSACCHARIDE BIOSYNTHESIS PROTEIN EPSC-RELATED"/>
    <property type="match status" value="1"/>
</dbReference>
<dbReference type="InterPro" id="IPR051203">
    <property type="entry name" value="Polysaccharide_Synthase-Rel"/>
</dbReference>
<dbReference type="EMBL" id="CP064939">
    <property type="protein sequence ID" value="QPH40258.1"/>
    <property type="molecule type" value="Genomic_DNA"/>
</dbReference>
<gene>
    <name evidence="3" type="ORF">IZT61_02975</name>
</gene>
<dbReference type="KEGG" id="pex:IZT61_02975"/>
<accession>A0A7S9L0N6</accession>
<dbReference type="Gene3D" id="3.40.50.720">
    <property type="entry name" value="NAD(P)-binding Rossmann-like Domain"/>
    <property type="match status" value="1"/>
</dbReference>